<proteinExistence type="predicted"/>
<dbReference type="EMBL" id="HACA01007311">
    <property type="protein sequence ID" value="CDW24672.1"/>
    <property type="molecule type" value="Transcribed_RNA"/>
</dbReference>
<organism evidence="1">
    <name type="scientific">Lepeophtheirus salmonis</name>
    <name type="common">Salmon louse</name>
    <name type="synonym">Caligus salmonis</name>
    <dbReference type="NCBI Taxonomy" id="72036"/>
    <lineage>
        <taxon>Eukaryota</taxon>
        <taxon>Metazoa</taxon>
        <taxon>Ecdysozoa</taxon>
        <taxon>Arthropoda</taxon>
        <taxon>Crustacea</taxon>
        <taxon>Multicrustacea</taxon>
        <taxon>Hexanauplia</taxon>
        <taxon>Copepoda</taxon>
        <taxon>Siphonostomatoida</taxon>
        <taxon>Caligidae</taxon>
        <taxon>Lepeophtheirus</taxon>
    </lineage>
</organism>
<name>A0A0K2TGG6_LEPSM</name>
<dbReference type="EMBL" id="HACA01007310">
    <property type="protein sequence ID" value="CDW24671.1"/>
    <property type="molecule type" value="Transcribed_RNA"/>
</dbReference>
<evidence type="ECO:0000313" key="1">
    <source>
        <dbReference type="EMBL" id="CDW24672.1"/>
    </source>
</evidence>
<sequence>MYREEQRDLSSFIYISSIETPSNVYSISSPNILRKLLHRFESLNAIDVHNKETTHICDTECIYKAELFL</sequence>
<dbReference type="AlphaFoldDB" id="A0A0K2TGG6"/>
<reference evidence="1" key="1">
    <citation type="submission" date="2014-05" db="EMBL/GenBank/DDBJ databases">
        <authorList>
            <person name="Chronopoulou M."/>
        </authorList>
    </citation>
    <scope>NUCLEOTIDE SEQUENCE</scope>
    <source>
        <tissue evidence="1">Whole organism</tissue>
    </source>
</reference>
<accession>A0A0K2TGG6</accession>
<protein>
    <submittedName>
        <fullName evidence="1">Uncharacterized protein</fullName>
    </submittedName>
</protein>